<evidence type="ECO:0000256" key="1">
    <source>
        <dbReference type="ARBA" id="ARBA00004167"/>
    </source>
</evidence>
<dbReference type="Gene3D" id="1.20.1440.20">
    <property type="entry name" value="LemA-like domain"/>
    <property type="match status" value="1"/>
</dbReference>
<dbReference type="AlphaFoldDB" id="A0A8J8G8H0"/>
<keyword evidence="4 6" id="KW-1133">Transmembrane helix</keyword>
<comment type="subcellular location">
    <subcellularLocation>
        <location evidence="1">Membrane</location>
        <topology evidence="1">Single-pass membrane protein</topology>
    </subcellularLocation>
</comment>
<dbReference type="EMBL" id="JABSNO010000018">
    <property type="protein sequence ID" value="NRS93266.1"/>
    <property type="molecule type" value="Genomic_DNA"/>
</dbReference>
<keyword evidence="3 6" id="KW-0812">Transmembrane</keyword>
<sequence>MELNMYFLVAIVIVVLIVIGLANTGISAYNRLVMLKNNVAKSFGNIDIILKQRADEIPDLIKVVKESMHFEESMLTKLTELRTQFLKSNSPEEKVALSNDLQNQIKSIFAVAENYPDLKSNQSLQLLQSRVSQIEDAIADRREFYNESVNMYNIGIAEFPDLIVAKVINYQAKSLLQVSTEEKNYNGIVF</sequence>
<evidence type="ECO:0000256" key="3">
    <source>
        <dbReference type="ARBA" id="ARBA00022692"/>
    </source>
</evidence>
<gene>
    <name evidence="7" type="ORF">HNQ03_002353</name>
</gene>
<reference evidence="7" key="1">
    <citation type="submission" date="2020-05" db="EMBL/GenBank/DDBJ databases">
        <title>Genomic Encyclopedia of Type Strains, Phase IV (KMG-V): Genome sequencing to study the core and pangenomes of soil and plant-associated prokaryotes.</title>
        <authorList>
            <person name="Whitman W."/>
        </authorList>
    </citation>
    <scope>NUCLEOTIDE SEQUENCE</scope>
    <source>
        <strain evidence="7">16F</strain>
    </source>
</reference>
<comment type="similarity">
    <text evidence="2">Belongs to the LemA family.</text>
</comment>
<evidence type="ECO:0000256" key="6">
    <source>
        <dbReference type="SAM" id="Phobius"/>
    </source>
</evidence>
<dbReference type="PANTHER" id="PTHR34478:SF1">
    <property type="entry name" value="PROTEIN LEMA"/>
    <property type="match status" value="1"/>
</dbReference>
<dbReference type="RefSeq" id="WP_226927499.1">
    <property type="nucleotide sequence ID" value="NZ_JABSNO010000018.1"/>
</dbReference>
<evidence type="ECO:0000256" key="4">
    <source>
        <dbReference type="ARBA" id="ARBA00022989"/>
    </source>
</evidence>
<protein>
    <submittedName>
        <fullName evidence="7">LemA protein</fullName>
    </submittedName>
</protein>
<dbReference type="InterPro" id="IPR023353">
    <property type="entry name" value="LemA-like_dom_sf"/>
</dbReference>
<evidence type="ECO:0000313" key="8">
    <source>
        <dbReference type="Proteomes" id="UP000610746"/>
    </source>
</evidence>
<dbReference type="Proteomes" id="UP000610746">
    <property type="component" value="Unassembled WGS sequence"/>
</dbReference>
<comment type="caution">
    <text evidence="7">The sequence shown here is derived from an EMBL/GenBank/DDBJ whole genome shotgun (WGS) entry which is preliminary data.</text>
</comment>
<dbReference type="PANTHER" id="PTHR34478">
    <property type="entry name" value="PROTEIN LEMA"/>
    <property type="match status" value="1"/>
</dbReference>
<proteinExistence type="inferred from homology"/>
<evidence type="ECO:0000256" key="2">
    <source>
        <dbReference type="ARBA" id="ARBA00008854"/>
    </source>
</evidence>
<evidence type="ECO:0000313" key="7">
    <source>
        <dbReference type="EMBL" id="NRS93266.1"/>
    </source>
</evidence>
<keyword evidence="5 6" id="KW-0472">Membrane</keyword>
<dbReference type="Pfam" id="PF04011">
    <property type="entry name" value="LemA"/>
    <property type="match status" value="1"/>
</dbReference>
<name>A0A8J8G8H0_9FLAO</name>
<dbReference type="GO" id="GO:0016020">
    <property type="term" value="C:membrane"/>
    <property type="evidence" value="ECO:0007669"/>
    <property type="project" value="UniProtKB-SubCell"/>
</dbReference>
<feature type="transmembrane region" description="Helical" evidence="6">
    <location>
        <begin position="6"/>
        <end position="26"/>
    </location>
</feature>
<accession>A0A8J8G8H0</accession>
<organism evidence="7 8">
    <name type="scientific">Frigoriflavimonas asaccharolytica</name>
    <dbReference type="NCBI Taxonomy" id="2735899"/>
    <lineage>
        <taxon>Bacteria</taxon>
        <taxon>Pseudomonadati</taxon>
        <taxon>Bacteroidota</taxon>
        <taxon>Flavobacteriia</taxon>
        <taxon>Flavobacteriales</taxon>
        <taxon>Weeksellaceae</taxon>
        <taxon>Frigoriflavimonas</taxon>
    </lineage>
</organism>
<dbReference type="SUPFAM" id="SSF140478">
    <property type="entry name" value="LemA-like"/>
    <property type="match status" value="1"/>
</dbReference>
<keyword evidence="8" id="KW-1185">Reference proteome</keyword>
<dbReference type="InterPro" id="IPR007156">
    <property type="entry name" value="MamQ_LemA"/>
</dbReference>
<evidence type="ECO:0000256" key="5">
    <source>
        <dbReference type="ARBA" id="ARBA00023136"/>
    </source>
</evidence>